<feature type="region of interest" description="Disordered" evidence="1">
    <location>
        <begin position="20"/>
        <end position="39"/>
    </location>
</feature>
<dbReference type="AlphaFoldDB" id="A0A563VKB6"/>
<sequence length="57" mass="6470">MKVSHSLLLRWYADEETRTLTPKTLEPKSSASTNSATSAKFDTVLHTSKNYSKVKHF</sequence>
<dbReference type="EMBL" id="CAACVJ010000027">
    <property type="protein sequence ID" value="VEP11852.1"/>
    <property type="molecule type" value="Genomic_DNA"/>
</dbReference>
<evidence type="ECO:0000313" key="3">
    <source>
        <dbReference type="Proteomes" id="UP000320055"/>
    </source>
</evidence>
<dbReference type="Proteomes" id="UP000320055">
    <property type="component" value="Unassembled WGS sequence"/>
</dbReference>
<feature type="compositionally biased region" description="Low complexity" evidence="1">
    <location>
        <begin position="29"/>
        <end position="39"/>
    </location>
</feature>
<accession>A0A563VKB6</accession>
<gene>
    <name evidence="2" type="ORF">H1P_1220021</name>
</gene>
<name>A0A563VKB6_9CYAN</name>
<proteinExistence type="predicted"/>
<evidence type="ECO:0000313" key="2">
    <source>
        <dbReference type="EMBL" id="VEP11852.1"/>
    </source>
</evidence>
<evidence type="ECO:0000256" key="1">
    <source>
        <dbReference type="SAM" id="MobiDB-lite"/>
    </source>
</evidence>
<organism evidence="2 3">
    <name type="scientific">Hyella patelloides LEGE 07179</name>
    <dbReference type="NCBI Taxonomy" id="945734"/>
    <lineage>
        <taxon>Bacteria</taxon>
        <taxon>Bacillati</taxon>
        <taxon>Cyanobacteriota</taxon>
        <taxon>Cyanophyceae</taxon>
        <taxon>Pleurocapsales</taxon>
        <taxon>Hyellaceae</taxon>
        <taxon>Hyella</taxon>
    </lineage>
</organism>
<protein>
    <submittedName>
        <fullName evidence="2">Uncharacterized protein</fullName>
    </submittedName>
</protein>
<keyword evidence="3" id="KW-1185">Reference proteome</keyword>
<reference evidence="2 3" key="1">
    <citation type="submission" date="2019-01" db="EMBL/GenBank/DDBJ databases">
        <authorList>
            <person name="Brito A."/>
        </authorList>
    </citation>
    <scope>NUCLEOTIDE SEQUENCE [LARGE SCALE GENOMIC DNA]</scope>
    <source>
        <strain evidence="2">1</strain>
    </source>
</reference>